<reference evidence="14 15" key="1">
    <citation type="submission" date="2024-02" db="EMBL/GenBank/DDBJ databases">
        <title>STSV induces naive adaptation in Sulfolobus.</title>
        <authorList>
            <person name="Xiang X."/>
            <person name="Song M."/>
        </authorList>
    </citation>
    <scope>NUCLEOTIDE SEQUENCE [LARGE SCALE GENOMIC DNA]</scope>
    <source>
        <strain evidence="14 15">RT2</strain>
    </source>
</reference>
<evidence type="ECO:0000259" key="11">
    <source>
        <dbReference type="Pfam" id="PF00749"/>
    </source>
</evidence>
<dbReference type="InterPro" id="IPR020058">
    <property type="entry name" value="Glu/Gln-tRNA-synth_Ib_cat-dom"/>
</dbReference>
<feature type="domain" description="tRNA synthetases class I (E and Q) anti-codon binding" evidence="13">
    <location>
        <begin position="511"/>
        <end position="564"/>
    </location>
</feature>
<name>A0AAX4KYE5_9CREN</name>
<evidence type="ECO:0000259" key="12">
    <source>
        <dbReference type="Pfam" id="PF03950"/>
    </source>
</evidence>
<evidence type="ECO:0000256" key="6">
    <source>
        <dbReference type="ARBA" id="ARBA00022840"/>
    </source>
</evidence>
<keyword evidence="3 10" id="KW-0963">Cytoplasm</keyword>
<comment type="catalytic activity">
    <reaction evidence="9 10">
        <text>tRNA(Glu) + L-glutamate + ATP = L-glutamyl-tRNA(Glu) + AMP + diphosphate</text>
        <dbReference type="Rhea" id="RHEA:23540"/>
        <dbReference type="Rhea" id="RHEA-COMP:9663"/>
        <dbReference type="Rhea" id="RHEA-COMP:9680"/>
        <dbReference type="ChEBI" id="CHEBI:29985"/>
        <dbReference type="ChEBI" id="CHEBI:30616"/>
        <dbReference type="ChEBI" id="CHEBI:33019"/>
        <dbReference type="ChEBI" id="CHEBI:78442"/>
        <dbReference type="ChEBI" id="CHEBI:78520"/>
        <dbReference type="ChEBI" id="CHEBI:456215"/>
        <dbReference type="EC" id="6.1.1.17"/>
    </reaction>
</comment>
<dbReference type="FunFam" id="3.40.50.620:FF:000222">
    <property type="entry name" value="Glutamate--tRNA ligase"/>
    <property type="match status" value="1"/>
</dbReference>
<evidence type="ECO:0000256" key="3">
    <source>
        <dbReference type="ARBA" id="ARBA00022490"/>
    </source>
</evidence>
<dbReference type="NCBIfam" id="NF003169">
    <property type="entry name" value="PRK04156.1"/>
    <property type="match status" value="1"/>
</dbReference>
<dbReference type="PANTHER" id="PTHR43097:SF5">
    <property type="entry name" value="GLUTAMATE--TRNA LIGASE"/>
    <property type="match status" value="1"/>
</dbReference>
<dbReference type="InterPro" id="IPR004526">
    <property type="entry name" value="Glu-tRNA-synth_arc/euk"/>
</dbReference>
<evidence type="ECO:0000256" key="8">
    <source>
        <dbReference type="ARBA" id="ARBA00023146"/>
    </source>
</evidence>
<dbReference type="GO" id="GO:0043604">
    <property type="term" value="P:amide biosynthetic process"/>
    <property type="evidence" value="ECO:0007669"/>
    <property type="project" value="TreeGrafter"/>
</dbReference>
<dbReference type="PRINTS" id="PR00987">
    <property type="entry name" value="TRNASYNTHGLU"/>
</dbReference>
<dbReference type="Gene3D" id="3.40.50.620">
    <property type="entry name" value="HUPs"/>
    <property type="match status" value="1"/>
</dbReference>
<dbReference type="InterPro" id="IPR020059">
    <property type="entry name" value="Glu/Gln-tRNA-synth_Ib_codon-bd"/>
</dbReference>
<evidence type="ECO:0000256" key="5">
    <source>
        <dbReference type="ARBA" id="ARBA00022741"/>
    </source>
</evidence>
<dbReference type="GeneID" id="89337156"/>
<dbReference type="EC" id="6.1.1.17" evidence="10"/>
<dbReference type="PANTHER" id="PTHR43097">
    <property type="entry name" value="GLUTAMINE-TRNA LIGASE"/>
    <property type="match status" value="1"/>
</dbReference>
<dbReference type="Proteomes" id="UP001432202">
    <property type="component" value="Chromosome"/>
</dbReference>
<keyword evidence="4 10" id="KW-0436">Ligase</keyword>
<dbReference type="GO" id="GO:0006424">
    <property type="term" value="P:glutamyl-tRNA aminoacylation"/>
    <property type="evidence" value="ECO:0007669"/>
    <property type="project" value="UniProtKB-UniRule"/>
</dbReference>
<protein>
    <recommendedName>
        <fullName evidence="10">Glutamate--tRNA ligase</fullName>
        <ecNumber evidence="10">6.1.1.17</ecNumber>
    </recommendedName>
    <alternativeName>
        <fullName evidence="10">Glutamyl-tRNA synthetase</fullName>
        <shortName evidence="10">GluRS</shortName>
    </alternativeName>
</protein>
<evidence type="ECO:0000256" key="2">
    <source>
        <dbReference type="ARBA" id="ARBA00008927"/>
    </source>
</evidence>
<feature type="short sequence motif" description="'HIGH' region" evidence="10">
    <location>
        <begin position="107"/>
        <end position="117"/>
    </location>
</feature>
<dbReference type="InterPro" id="IPR020056">
    <property type="entry name" value="Rbsml_bL25/Gln-tRNA_synth_N"/>
</dbReference>
<dbReference type="HAMAP" id="MF_02076">
    <property type="entry name" value="Glu_tRNA_synth_type2"/>
    <property type="match status" value="1"/>
</dbReference>
<keyword evidence="15" id="KW-1185">Reference proteome</keyword>
<evidence type="ECO:0000256" key="1">
    <source>
        <dbReference type="ARBA" id="ARBA00004496"/>
    </source>
</evidence>
<evidence type="ECO:0000313" key="14">
    <source>
        <dbReference type="EMBL" id="WWQ59851.1"/>
    </source>
</evidence>
<evidence type="ECO:0000256" key="7">
    <source>
        <dbReference type="ARBA" id="ARBA00022917"/>
    </source>
</evidence>
<dbReference type="Pfam" id="PF03950">
    <property type="entry name" value="tRNA-synt_1c_C"/>
    <property type="match status" value="1"/>
</dbReference>
<sequence>MSFDSLRELVYKYALQNAVKHNGKAEVGPVISKIIAERPDLRSKAKEIVQIVKEIVDQVNSLTLEQQKVEIETKYPELLEEKKSEEKKKTLPPLKNVKGQVITRFAPNPDGPLHLGNARAAILSYEYANMYNGKFILRFDDTDPKVKRPILEAYEWIKEDLKWLGIKWSQEVYASDRLEIYYRYAKTLIEKGHAYVDTCSNEDFKKFRDSRGKIKEPECLHRSSSSEDNLSLFEKMLEGRYREGEAVVRLKTSLEDPDPSQIDWVMLRIINTSKNPHPRVGDKYWVWPTYNFASAIDDHEFSVTHILRAKEHMANTEKQKYIFEYMGWEFPDVLQFGRLKLEGFMMSKSKIKGMLEKGTSRDDPRLPTLAGLRRRGILPDTIKDVIIDVGLKVTDATISFENIAAINRKKLDPIAKRLMFVKDVEEFTIEMANGMPQQLVAKIPLIPSKSELYRTIIVNAGDKILVEASDVKDSNIIRLMELCNAEVDKSNHKLLCKSRTLEEAKKYNARIVQWVKSDEKVSVTVEKAENDAIKTISGYAEKAVKDLAVDEIVQFLRFGFVRVDRKESEKITVVFSHE</sequence>
<keyword evidence="7 10" id="KW-0648">Protein biosynthesis</keyword>
<comment type="function">
    <text evidence="10">Catalyzes the attachment of glutamate to tRNA(Glu) in a two-step reaction: glutamate is first activated by ATP to form Glu-AMP and then transferred to the acceptor end of tRNA(Glu).</text>
</comment>
<gene>
    <name evidence="10" type="primary">gltX</name>
    <name evidence="14" type="ORF">V6M85_10265</name>
</gene>
<dbReference type="GO" id="GO:0005524">
    <property type="term" value="F:ATP binding"/>
    <property type="evidence" value="ECO:0007669"/>
    <property type="project" value="UniProtKB-UniRule"/>
</dbReference>
<dbReference type="InterPro" id="IPR050132">
    <property type="entry name" value="Gln/Glu-tRNA_Ligase"/>
</dbReference>
<dbReference type="InterPro" id="IPR011035">
    <property type="entry name" value="Ribosomal_bL25/Gln-tRNA_synth"/>
</dbReference>
<dbReference type="Gene3D" id="2.40.240.100">
    <property type="match status" value="1"/>
</dbReference>
<comment type="similarity">
    <text evidence="2 10">Belongs to the class-I aminoacyl-tRNA synthetase family. Glutamate--tRNA ligase type 2 subfamily.</text>
</comment>
<proteinExistence type="inferred from homology"/>
<dbReference type="AlphaFoldDB" id="A0AAX4KYE5"/>
<evidence type="ECO:0000256" key="4">
    <source>
        <dbReference type="ARBA" id="ARBA00022598"/>
    </source>
</evidence>
<dbReference type="Pfam" id="PF00749">
    <property type="entry name" value="tRNA-synt_1c"/>
    <property type="match status" value="1"/>
</dbReference>
<dbReference type="InterPro" id="IPR000924">
    <property type="entry name" value="Glu/Gln-tRNA-synth"/>
</dbReference>
<keyword evidence="5 10" id="KW-0547">Nucleotide-binding</keyword>
<keyword evidence="6 10" id="KW-0067">ATP-binding</keyword>
<comment type="subcellular location">
    <subcellularLocation>
        <location evidence="1 10">Cytoplasm</location>
    </subcellularLocation>
</comment>
<dbReference type="EMBL" id="CP146016">
    <property type="protein sequence ID" value="WWQ59851.1"/>
    <property type="molecule type" value="Genomic_DNA"/>
</dbReference>
<dbReference type="NCBIfam" id="TIGR00463">
    <property type="entry name" value="gltX_arch"/>
    <property type="match status" value="1"/>
</dbReference>
<evidence type="ECO:0000256" key="9">
    <source>
        <dbReference type="ARBA" id="ARBA00048351"/>
    </source>
</evidence>
<dbReference type="RefSeq" id="WP_338599613.1">
    <property type="nucleotide sequence ID" value="NZ_CP146016.1"/>
</dbReference>
<evidence type="ECO:0000313" key="15">
    <source>
        <dbReference type="Proteomes" id="UP001432202"/>
    </source>
</evidence>
<dbReference type="CDD" id="cd09287">
    <property type="entry name" value="GluRS_non_core"/>
    <property type="match status" value="1"/>
</dbReference>
<dbReference type="GO" id="GO:0004818">
    <property type="term" value="F:glutamate-tRNA ligase activity"/>
    <property type="evidence" value="ECO:0007669"/>
    <property type="project" value="UniProtKB-UniRule"/>
</dbReference>
<evidence type="ECO:0000256" key="10">
    <source>
        <dbReference type="HAMAP-Rule" id="MF_02076"/>
    </source>
</evidence>
<dbReference type="Pfam" id="PF20974">
    <property type="entry name" value="tRNA-synt_1c_C2"/>
    <property type="match status" value="1"/>
</dbReference>
<feature type="domain" description="Glutamyl/glutaminyl-tRNA synthetase class Ib catalytic" evidence="11">
    <location>
        <begin position="100"/>
        <end position="412"/>
    </location>
</feature>
<dbReference type="Gene3D" id="2.40.240.10">
    <property type="entry name" value="Ribosomal Protein L25, Chain P"/>
    <property type="match status" value="1"/>
</dbReference>
<dbReference type="InterPro" id="IPR014729">
    <property type="entry name" value="Rossmann-like_a/b/a_fold"/>
</dbReference>
<dbReference type="SUPFAM" id="SSF50715">
    <property type="entry name" value="Ribosomal protein L25-like"/>
    <property type="match status" value="1"/>
</dbReference>
<dbReference type="SUPFAM" id="SSF52374">
    <property type="entry name" value="Nucleotidylyl transferase"/>
    <property type="match status" value="1"/>
</dbReference>
<feature type="domain" description="Glutamyl/glutaminyl-tRNA synthetase class Ib anti-codon binding" evidence="12">
    <location>
        <begin position="415"/>
        <end position="490"/>
    </location>
</feature>
<keyword evidence="8 10" id="KW-0030">Aminoacyl-tRNA synthetase</keyword>
<dbReference type="GO" id="GO:0005829">
    <property type="term" value="C:cytosol"/>
    <property type="evidence" value="ECO:0007669"/>
    <property type="project" value="TreeGrafter"/>
</dbReference>
<evidence type="ECO:0000259" key="13">
    <source>
        <dbReference type="Pfam" id="PF20974"/>
    </source>
</evidence>
<accession>A0AAX4KYE5</accession>
<dbReference type="InterPro" id="IPR049437">
    <property type="entry name" value="tRNA-synt_1c_C2"/>
</dbReference>
<organism evidence="14 15">
    <name type="scientific">Sulfolobus tengchongensis</name>
    <dbReference type="NCBI Taxonomy" id="207809"/>
    <lineage>
        <taxon>Archaea</taxon>
        <taxon>Thermoproteota</taxon>
        <taxon>Thermoprotei</taxon>
        <taxon>Sulfolobales</taxon>
        <taxon>Sulfolobaceae</taxon>
        <taxon>Sulfolobus</taxon>
    </lineage>
</organism>